<dbReference type="Pfam" id="PF03704">
    <property type="entry name" value="BTAD"/>
    <property type="match status" value="1"/>
</dbReference>
<feature type="DNA-binding region" description="OmpR/PhoB-type" evidence="5">
    <location>
        <begin position="1"/>
        <end position="105"/>
    </location>
</feature>
<sequence length="1148" mass="123877">MTSQPTPELRAKLLGPVRLRVGSRDVTLGSPLPRAVIAMLAMRTSTVVSREELIDGVWGENPPATVEGSLYTYISSLRKALEPDRGRRESSGLLVSEGAGYRLLLAPHNLDVVEFDRLREQSERQLAGGDAPGALRSIDEALSLWQGEAFSGVTGPYAQSQRNRLGELRVVARELRQEAALANGQHTTAVADIAALVHEYPIRERPRSLLMLALYRCGRQAEALTAFREARQVLIDELGVEPGPQLQELQERILANDPGLLLELSVVPVPAAAPRVPTPTTPPPTATLVGRDAEMDALRAAVTEVSAGHGQTVWIEGELGIGKSALLAAGLAYAAWAGCSVSHAVADTLGQRFPLRAMLDCLDVTPQSTDPRRVALAHALRDSEANQSIVGGGNSIFSTIDRLVALVEELCADGPLAVGLDDVQWADESSLEVWHRLCLLTAKLPLLLIGVTRPGHQRPEVDQLRRDTESLGGTVLRLAPLTIDAVAGMVGTLVGAPPGPRLREIARRSGGNPLYLREMADALVRERIVDVADTAEVAPEAFERVPASLVQAVTGRLSFLSDATREVLRWAALLGGEFGVVDLSVVVGKSVSALVQPFEEAIAAGVLRDAGLRLAFRHPLIRQSLYEGTPSALRVALHYQAAQALADAGVPEEHVAEQLLAAEAGMGPWAAQWLEDAAPVLHHRAPLVVVELLQRVLETVHMAETRRAALMAHLTSVLFRIGRDAEAEQWGRKALTHLRDAHLAAEVRWVLAYVPYRASQAERAVAMLDEALADPSLPQLWRARLMSLLALVQRAGAGELELSAGTAQRAVEVGEEVGDAFSVGQSLEVLWQVEAVRRDYARGVEYLNRAMDIVGTDISLTDLRLVLLDNRMFTLQCLDRLQEAGEDLRMAFEIAGHGAPLAGLHVAGAVHRYWLGQWDEAEHDLAAALDDSPDFTGYGLREGGPVLLLHGCGALIAAHRDDAARVQRHLSVGMNLPVVSEAERENNDFLIAAKAMAAAREDRLGDAIAELGVILDSRYEGMMLRHQWLPELVRMCIDNDDMATARAAVAACEAEAHRETTAARAAAAAQRCRAVIERDADALLAVATHYRAVGRVFELAQTLEERAVVLARSGRGEEASGVLAECVELYRGFGAAWDIRRAEAAVSG</sequence>
<gene>
    <name evidence="7" type="ORF">ACFFH7_45515</name>
</gene>
<dbReference type="InterPro" id="IPR011990">
    <property type="entry name" value="TPR-like_helical_dom_sf"/>
</dbReference>
<evidence type="ECO:0000256" key="5">
    <source>
        <dbReference type="PROSITE-ProRule" id="PRU01091"/>
    </source>
</evidence>
<evidence type="ECO:0000256" key="3">
    <source>
        <dbReference type="ARBA" id="ARBA00023125"/>
    </source>
</evidence>
<evidence type="ECO:0000313" key="8">
    <source>
        <dbReference type="Proteomes" id="UP001589810"/>
    </source>
</evidence>
<dbReference type="InterPro" id="IPR051677">
    <property type="entry name" value="AfsR-DnrI-RedD_regulator"/>
</dbReference>
<proteinExistence type="inferred from homology"/>
<dbReference type="InterPro" id="IPR041664">
    <property type="entry name" value="AAA_16"/>
</dbReference>
<dbReference type="InterPro" id="IPR016032">
    <property type="entry name" value="Sig_transdc_resp-reg_C-effctor"/>
</dbReference>
<dbReference type="SMART" id="SM00862">
    <property type="entry name" value="Trans_reg_C"/>
    <property type="match status" value="1"/>
</dbReference>
<dbReference type="InterPro" id="IPR036388">
    <property type="entry name" value="WH-like_DNA-bd_sf"/>
</dbReference>
<dbReference type="SMART" id="SM01043">
    <property type="entry name" value="BTAD"/>
    <property type="match status" value="1"/>
</dbReference>
<comment type="caution">
    <text evidence="7">The sequence shown here is derived from an EMBL/GenBank/DDBJ whole genome shotgun (WGS) entry which is preliminary data.</text>
</comment>
<dbReference type="Pfam" id="PF00486">
    <property type="entry name" value="Trans_reg_C"/>
    <property type="match status" value="1"/>
</dbReference>
<feature type="domain" description="OmpR/PhoB-type" evidence="6">
    <location>
        <begin position="1"/>
        <end position="105"/>
    </location>
</feature>
<dbReference type="PROSITE" id="PS51755">
    <property type="entry name" value="OMPR_PHOB"/>
    <property type="match status" value="1"/>
</dbReference>
<keyword evidence="8" id="KW-1185">Reference proteome</keyword>
<dbReference type="Proteomes" id="UP001589810">
    <property type="component" value="Unassembled WGS sequence"/>
</dbReference>
<evidence type="ECO:0000256" key="2">
    <source>
        <dbReference type="ARBA" id="ARBA00023015"/>
    </source>
</evidence>
<evidence type="ECO:0000313" key="7">
    <source>
        <dbReference type="EMBL" id="MFC0548835.1"/>
    </source>
</evidence>
<dbReference type="RefSeq" id="WP_379794694.1">
    <property type="nucleotide sequence ID" value="NZ_JBHLUD010000020.1"/>
</dbReference>
<name>A0ABV6N9U5_9PSEU</name>
<dbReference type="Pfam" id="PF13191">
    <property type="entry name" value="AAA_16"/>
    <property type="match status" value="1"/>
</dbReference>
<dbReference type="InterPro" id="IPR005158">
    <property type="entry name" value="BTAD"/>
</dbReference>
<dbReference type="Gene3D" id="1.25.40.10">
    <property type="entry name" value="Tetratricopeptide repeat domain"/>
    <property type="match status" value="2"/>
</dbReference>
<keyword evidence="2" id="KW-0805">Transcription regulation</keyword>
<keyword evidence="4" id="KW-0804">Transcription</keyword>
<protein>
    <submittedName>
        <fullName evidence="7">BTAD domain-containing putative transcriptional regulator</fullName>
    </submittedName>
</protein>
<dbReference type="InterPro" id="IPR027417">
    <property type="entry name" value="P-loop_NTPase"/>
</dbReference>
<dbReference type="SUPFAM" id="SSF52540">
    <property type="entry name" value="P-loop containing nucleoside triphosphate hydrolases"/>
    <property type="match status" value="1"/>
</dbReference>
<keyword evidence="3 5" id="KW-0238">DNA-binding</keyword>
<dbReference type="CDD" id="cd00383">
    <property type="entry name" value="trans_reg_C"/>
    <property type="match status" value="1"/>
</dbReference>
<organism evidence="7 8">
    <name type="scientific">Kutzneria chonburiensis</name>
    <dbReference type="NCBI Taxonomy" id="1483604"/>
    <lineage>
        <taxon>Bacteria</taxon>
        <taxon>Bacillati</taxon>
        <taxon>Actinomycetota</taxon>
        <taxon>Actinomycetes</taxon>
        <taxon>Pseudonocardiales</taxon>
        <taxon>Pseudonocardiaceae</taxon>
        <taxon>Kutzneria</taxon>
    </lineage>
</organism>
<dbReference type="InterPro" id="IPR001867">
    <property type="entry name" value="OmpR/PhoB-type_DNA-bd"/>
</dbReference>
<evidence type="ECO:0000256" key="4">
    <source>
        <dbReference type="ARBA" id="ARBA00023163"/>
    </source>
</evidence>
<comment type="similarity">
    <text evidence="1">Belongs to the AfsR/DnrI/RedD regulatory family.</text>
</comment>
<dbReference type="PANTHER" id="PTHR35807:SF1">
    <property type="entry name" value="TRANSCRIPTIONAL REGULATOR REDD"/>
    <property type="match status" value="1"/>
</dbReference>
<dbReference type="SUPFAM" id="SSF48452">
    <property type="entry name" value="TPR-like"/>
    <property type="match status" value="2"/>
</dbReference>
<dbReference type="EMBL" id="JBHLUD010000020">
    <property type="protein sequence ID" value="MFC0548835.1"/>
    <property type="molecule type" value="Genomic_DNA"/>
</dbReference>
<dbReference type="PANTHER" id="PTHR35807">
    <property type="entry name" value="TRANSCRIPTIONAL REGULATOR REDD-RELATED"/>
    <property type="match status" value="1"/>
</dbReference>
<accession>A0ABV6N9U5</accession>
<dbReference type="SUPFAM" id="SSF46894">
    <property type="entry name" value="C-terminal effector domain of the bipartite response regulators"/>
    <property type="match status" value="1"/>
</dbReference>
<reference evidence="7 8" key="1">
    <citation type="submission" date="2024-09" db="EMBL/GenBank/DDBJ databases">
        <authorList>
            <person name="Sun Q."/>
            <person name="Mori K."/>
        </authorList>
    </citation>
    <scope>NUCLEOTIDE SEQUENCE [LARGE SCALE GENOMIC DNA]</scope>
    <source>
        <strain evidence="7 8">TBRC 1432</strain>
    </source>
</reference>
<evidence type="ECO:0000256" key="1">
    <source>
        <dbReference type="ARBA" id="ARBA00005820"/>
    </source>
</evidence>
<dbReference type="Gene3D" id="1.10.10.10">
    <property type="entry name" value="Winged helix-like DNA-binding domain superfamily/Winged helix DNA-binding domain"/>
    <property type="match status" value="1"/>
</dbReference>
<evidence type="ECO:0000259" key="6">
    <source>
        <dbReference type="PROSITE" id="PS51755"/>
    </source>
</evidence>
<dbReference type="CDD" id="cd15831">
    <property type="entry name" value="BTAD"/>
    <property type="match status" value="1"/>
</dbReference>